<accession>A0A7S7RNZ2</accession>
<protein>
    <submittedName>
        <fullName evidence="1">Uncharacterized protein</fullName>
    </submittedName>
</protein>
<keyword evidence="2" id="KW-1185">Reference proteome</keyword>
<sequence>MYNDNMRCVIEKSMDYAVKNIHTYKGYAGADILKLTFHDNQELLLVRDHCKSRGIQTAVKLHKELELYCIYETEKNDEIYPLKP</sequence>
<dbReference type="KEGG" id="sbal:HUE88_05065"/>
<name>A0A7S7RNZ2_9BACT</name>
<dbReference type="RefSeq" id="WP_194371730.1">
    <property type="nucleotide sequence ID" value="NZ_CP054492.1"/>
</dbReference>
<evidence type="ECO:0000313" key="2">
    <source>
        <dbReference type="Proteomes" id="UP000593994"/>
    </source>
</evidence>
<proteinExistence type="predicted"/>
<dbReference type="Proteomes" id="UP000593994">
    <property type="component" value="Chromosome"/>
</dbReference>
<gene>
    <name evidence="1" type="ORF">HUE88_05065</name>
</gene>
<reference evidence="1 2" key="1">
    <citation type="submission" date="2020-05" db="EMBL/GenBank/DDBJ databases">
        <title>Sulfurimonas marisnigri, sp. nov., and Sulfurimonas baltica, sp. nov., manganese oxide reducing chemolithoautotrophs of the class Epsilonproteobacteria isolated from the pelagic redoxclines of the Black and Baltic Seas and emended description of the genus Sulfurimonas.</title>
        <authorList>
            <person name="Henkel J.V."/>
            <person name="Laudan C."/>
            <person name="Werner J."/>
            <person name="Neu T."/>
            <person name="Plewe S."/>
            <person name="Sproer C."/>
            <person name="Bunk B."/>
            <person name="Schulz-Vogt H.N."/>
        </authorList>
    </citation>
    <scope>NUCLEOTIDE SEQUENCE [LARGE SCALE GENOMIC DNA]</scope>
    <source>
        <strain evidence="1 2">GD2</strain>
    </source>
</reference>
<dbReference type="EMBL" id="CP054492">
    <property type="protein sequence ID" value="QOY53051.1"/>
    <property type="molecule type" value="Genomic_DNA"/>
</dbReference>
<evidence type="ECO:0000313" key="1">
    <source>
        <dbReference type="EMBL" id="QOY53051.1"/>
    </source>
</evidence>
<dbReference type="AlphaFoldDB" id="A0A7S7RNZ2"/>
<organism evidence="1 2">
    <name type="scientific">Candidatus Sulfurimonas baltica</name>
    <dbReference type="NCBI Taxonomy" id="2740404"/>
    <lineage>
        <taxon>Bacteria</taxon>
        <taxon>Pseudomonadati</taxon>
        <taxon>Campylobacterota</taxon>
        <taxon>Epsilonproteobacteria</taxon>
        <taxon>Campylobacterales</taxon>
        <taxon>Sulfurimonadaceae</taxon>
        <taxon>Sulfurimonas</taxon>
    </lineage>
</organism>